<sequence>MEKSYHHGNLKEELIKKGIELINEVGENKLSLRKLAIICGVSNSAPYTHFKSKDELLKGMSLYILNLLKLELENTRKKYKNKENLLVMLGKTYVIFFLKNPKYYYFLSSRKDIEIDLSIKIDNNNMTALDILKEEAINKFSKLGISNEDIQNKILAMWSLVAGLVAVINMTSKNYLENWECKIEEIIKASFITYCKEN</sequence>
<dbReference type="Proteomes" id="UP000054800">
    <property type="component" value="Unassembled WGS sequence"/>
</dbReference>
<dbReference type="PROSITE" id="PS50977">
    <property type="entry name" value="HTH_TETR_2"/>
    <property type="match status" value="1"/>
</dbReference>
<evidence type="ECO:0000313" key="4">
    <source>
        <dbReference type="EMBL" id="KUL98814.1"/>
    </source>
</evidence>
<dbReference type="GO" id="GO:0003677">
    <property type="term" value="F:DNA binding"/>
    <property type="evidence" value="ECO:0007669"/>
    <property type="project" value="UniProtKB-UniRule"/>
</dbReference>
<evidence type="ECO:0000313" key="5">
    <source>
        <dbReference type="Proteomes" id="UP000054800"/>
    </source>
</evidence>
<dbReference type="RefSeq" id="WP_023041369.1">
    <property type="nucleotide sequence ID" value="NZ_CP022122.1"/>
</dbReference>
<keyword evidence="1 2" id="KW-0238">DNA-binding</keyword>
<gene>
    <name evidence="4" type="ORF">RO03_04580</name>
</gene>
<reference evidence="4 5" key="1">
    <citation type="submission" date="2015-10" db="EMBL/GenBank/DDBJ databases">
        <authorList>
            <person name="Gilbert D.G."/>
        </authorList>
    </citation>
    <scope>NUCLEOTIDE SEQUENCE [LARGE SCALE GENOMIC DNA]</scope>
    <source>
        <strain evidence="4 5">ChDC F311</strain>
    </source>
</reference>
<dbReference type="InterPro" id="IPR050624">
    <property type="entry name" value="HTH-type_Tx_Regulator"/>
</dbReference>
<protein>
    <submittedName>
        <fullName evidence="4">TetR family transcriptional regulator</fullName>
    </submittedName>
</protein>
<dbReference type="EMBL" id="LMVH01000001">
    <property type="protein sequence ID" value="KUL98814.1"/>
    <property type="molecule type" value="Genomic_DNA"/>
</dbReference>
<dbReference type="AlphaFoldDB" id="A0A0M4RZH2"/>
<accession>A0A0M4RZH2</accession>
<feature type="DNA-binding region" description="H-T-H motif" evidence="2">
    <location>
        <begin position="31"/>
        <end position="50"/>
    </location>
</feature>
<proteinExistence type="predicted"/>
<feature type="domain" description="HTH tetR-type" evidence="3">
    <location>
        <begin position="8"/>
        <end position="68"/>
    </location>
</feature>
<dbReference type="InterPro" id="IPR009057">
    <property type="entry name" value="Homeodomain-like_sf"/>
</dbReference>
<organism evidence="4 5">
    <name type="scientific">Fusobacterium nucleatum subsp. nucleatum</name>
    <dbReference type="NCBI Taxonomy" id="76856"/>
    <lineage>
        <taxon>Bacteria</taxon>
        <taxon>Fusobacteriati</taxon>
        <taxon>Fusobacteriota</taxon>
        <taxon>Fusobacteriia</taxon>
        <taxon>Fusobacteriales</taxon>
        <taxon>Fusobacteriaceae</taxon>
        <taxon>Fusobacterium</taxon>
    </lineage>
</organism>
<comment type="caution">
    <text evidence="4">The sequence shown here is derived from an EMBL/GenBank/DDBJ whole genome shotgun (WGS) entry which is preliminary data.</text>
</comment>
<evidence type="ECO:0000256" key="2">
    <source>
        <dbReference type="PROSITE-ProRule" id="PRU00335"/>
    </source>
</evidence>
<dbReference type="Gene3D" id="1.10.357.10">
    <property type="entry name" value="Tetracycline Repressor, domain 2"/>
    <property type="match status" value="1"/>
</dbReference>
<name>A0A0M4RZH2_FUSNC</name>
<dbReference type="Pfam" id="PF00440">
    <property type="entry name" value="TetR_N"/>
    <property type="match status" value="1"/>
</dbReference>
<dbReference type="InterPro" id="IPR001647">
    <property type="entry name" value="HTH_TetR"/>
</dbReference>
<dbReference type="PANTHER" id="PTHR43479:SF20">
    <property type="entry name" value="HTH TETR-TYPE DOMAIN-CONTAINING PROTEIN"/>
    <property type="match status" value="1"/>
</dbReference>
<dbReference type="SUPFAM" id="SSF46689">
    <property type="entry name" value="Homeodomain-like"/>
    <property type="match status" value="1"/>
</dbReference>
<evidence type="ECO:0000259" key="3">
    <source>
        <dbReference type="PROSITE" id="PS50977"/>
    </source>
</evidence>
<evidence type="ECO:0000256" key="1">
    <source>
        <dbReference type="ARBA" id="ARBA00023125"/>
    </source>
</evidence>
<dbReference type="PATRIC" id="fig|76856.3.peg.644"/>
<dbReference type="OrthoDB" id="9179041at2"/>
<dbReference type="PANTHER" id="PTHR43479">
    <property type="entry name" value="ACREF/ENVCD OPERON REPRESSOR-RELATED"/>
    <property type="match status" value="1"/>
</dbReference>